<dbReference type="AlphaFoldDB" id="A0A9E2KZR8"/>
<dbReference type="InterPro" id="IPR051233">
    <property type="entry name" value="Desulfoferrodoxin_SOR"/>
</dbReference>
<organism evidence="7 8">
    <name type="scientific">Candidatus Fusobacterium pullicola</name>
    <dbReference type="NCBI Taxonomy" id="2838601"/>
    <lineage>
        <taxon>Bacteria</taxon>
        <taxon>Fusobacteriati</taxon>
        <taxon>Fusobacteriota</taxon>
        <taxon>Fusobacteriia</taxon>
        <taxon>Fusobacteriales</taxon>
        <taxon>Fusobacteriaceae</taxon>
        <taxon>Fusobacterium</taxon>
    </lineage>
</organism>
<sequence length="126" mass="14507">MKKNAFIKLGCSALVQLITNKESCCETLPSGFELVTPKTQDATTEKHVPYIEEKENGYLVKVGKETKHPMQEAHFIEFIELEIDEDLLYRKYLKPGQEPEVFFEVPKGKDIVAREYCNIHGLWSSK</sequence>
<evidence type="ECO:0000256" key="5">
    <source>
        <dbReference type="ARBA" id="ARBA00023004"/>
    </source>
</evidence>
<dbReference type="NCBIfam" id="TIGR00332">
    <property type="entry name" value="neela_ferrous"/>
    <property type="match status" value="1"/>
</dbReference>
<reference evidence="7" key="2">
    <citation type="submission" date="2021-04" db="EMBL/GenBank/DDBJ databases">
        <authorList>
            <person name="Gilroy R."/>
        </authorList>
    </citation>
    <scope>NUCLEOTIDE SEQUENCE</scope>
    <source>
        <strain evidence="7">A6-441</strain>
    </source>
</reference>
<evidence type="ECO:0000313" key="7">
    <source>
        <dbReference type="EMBL" id="MBU3842571.1"/>
    </source>
</evidence>
<dbReference type="InterPro" id="IPR002742">
    <property type="entry name" value="Desulfoferrodoxin_Fe-bd_dom"/>
</dbReference>
<dbReference type="EMBL" id="JAHLFN010000059">
    <property type="protein sequence ID" value="MBU3842571.1"/>
    <property type="molecule type" value="Genomic_DNA"/>
</dbReference>
<evidence type="ECO:0000259" key="6">
    <source>
        <dbReference type="Pfam" id="PF01880"/>
    </source>
</evidence>
<reference evidence="7" key="1">
    <citation type="journal article" date="2021" name="PeerJ">
        <title>Extensive microbial diversity within the chicken gut microbiome revealed by metagenomics and culture.</title>
        <authorList>
            <person name="Gilroy R."/>
            <person name="Ravi A."/>
            <person name="Getino M."/>
            <person name="Pursley I."/>
            <person name="Horton D.L."/>
            <person name="Alikhan N.F."/>
            <person name="Baker D."/>
            <person name="Gharbi K."/>
            <person name="Hall N."/>
            <person name="Watson M."/>
            <person name="Adriaenssens E.M."/>
            <person name="Foster-Nyarko E."/>
            <person name="Jarju S."/>
            <person name="Secka A."/>
            <person name="Antonio M."/>
            <person name="Oren A."/>
            <person name="Chaudhuri R.R."/>
            <person name="La Ragione R."/>
            <person name="Hildebrand F."/>
            <person name="Pallen M.J."/>
        </authorList>
    </citation>
    <scope>NUCLEOTIDE SEQUENCE</scope>
    <source>
        <strain evidence="7">A6-441</strain>
    </source>
</reference>
<evidence type="ECO:0000256" key="4">
    <source>
        <dbReference type="ARBA" id="ARBA00022982"/>
    </source>
</evidence>
<keyword evidence="5" id="KW-0408">Iron</keyword>
<dbReference type="Pfam" id="PF01880">
    <property type="entry name" value="Desulfoferrodox"/>
    <property type="match status" value="1"/>
</dbReference>
<dbReference type="InterPro" id="IPR036073">
    <property type="entry name" value="Desulfoferrodoxin_Fe-bd_dom_sf"/>
</dbReference>
<proteinExistence type="inferred from homology"/>
<keyword evidence="2" id="KW-0813">Transport</keyword>
<dbReference type="PANTHER" id="PTHR36541">
    <property type="entry name" value="SUPEROXIDE REDUCTASE-RELATED"/>
    <property type="match status" value="1"/>
</dbReference>
<dbReference type="Proteomes" id="UP000724657">
    <property type="component" value="Unassembled WGS sequence"/>
</dbReference>
<keyword evidence="3" id="KW-0479">Metal-binding</keyword>
<name>A0A9E2KZR8_9FUSO</name>
<dbReference type="GO" id="GO:0016491">
    <property type="term" value="F:oxidoreductase activity"/>
    <property type="evidence" value="ECO:0007669"/>
    <property type="project" value="InterPro"/>
</dbReference>
<evidence type="ECO:0000256" key="2">
    <source>
        <dbReference type="ARBA" id="ARBA00022448"/>
    </source>
</evidence>
<evidence type="ECO:0000256" key="3">
    <source>
        <dbReference type="ARBA" id="ARBA00022723"/>
    </source>
</evidence>
<keyword evidence="4" id="KW-0249">Electron transport</keyword>
<protein>
    <submittedName>
        <fullName evidence="7">Desulfoferrodoxin</fullName>
    </submittedName>
</protein>
<dbReference type="GO" id="GO:0005506">
    <property type="term" value="F:iron ion binding"/>
    <property type="evidence" value="ECO:0007669"/>
    <property type="project" value="InterPro"/>
</dbReference>
<feature type="domain" description="Desulfoferrodoxin ferrous iron-binding" evidence="6">
    <location>
        <begin position="40"/>
        <end position="125"/>
    </location>
</feature>
<evidence type="ECO:0000313" key="8">
    <source>
        <dbReference type="Proteomes" id="UP000724657"/>
    </source>
</evidence>
<evidence type="ECO:0000256" key="1">
    <source>
        <dbReference type="ARBA" id="ARBA00005941"/>
    </source>
</evidence>
<dbReference type="SUPFAM" id="SSF49367">
    <property type="entry name" value="Superoxide reductase-like"/>
    <property type="match status" value="1"/>
</dbReference>
<accession>A0A9E2KZR8</accession>
<dbReference type="Gene3D" id="2.60.40.730">
    <property type="entry name" value="SOR catalytic domain"/>
    <property type="match status" value="1"/>
</dbReference>
<comment type="similarity">
    <text evidence="1">Belongs to the desulfoferrodoxin family.</text>
</comment>
<gene>
    <name evidence="7" type="ORF">IAA47_06265</name>
</gene>
<comment type="caution">
    <text evidence="7">The sequence shown here is derived from an EMBL/GenBank/DDBJ whole genome shotgun (WGS) entry which is preliminary data.</text>
</comment>
<dbReference type="PANTHER" id="PTHR36541:SF1">
    <property type="entry name" value="SUPEROXIDE REDUCTASE-RELATED"/>
    <property type="match status" value="1"/>
</dbReference>